<evidence type="ECO:0000256" key="4">
    <source>
        <dbReference type="ARBA" id="ARBA00022993"/>
    </source>
</evidence>
<dbReference type="EMBL" id="QLMK01000001">
    <property type="protein sequence ID" value="RAK33828.1"/>
    <property type="molecule type" value="Genomic_DNA"/>
</dbReference>
<keyword evidence="4 5" id="KW-0173">Coenzyme A biosynthesis</keyword>
<comment type="function">
    <text evidence="5">Catalyzes the phosphorylation of the 3'-hydroxyl group of dephosphocoenzyme A to form coenzyme A.</text>
</comment>
<comment type="subcellular location">
    <subcellularLocation>
        <location evidence="5">Cytoplasm</location>
    </subcellularLocation>
</comment>
<evidence type="ECO:0000256" key="5">
    <source>
        <dbReference type="HAMAP-Rule" id="MF_00376"/>
    </source>
</evidence>
<dbReference type="Pfam" id="PF01121">
    <property type="entry name" value="CoaE"/>
    <property type="match status" value="1"/>
</dbReference>
<sequence>MIVIGLTGSIGMGKTTAAKMFAEMGVPIYSADDAVHRLYAGRAAPLIEKAFPGTVTNGVVDRQKLSAQVLGNAQALKQLEAIVHPLVRQEEAAFMDKAIKEKADIVLLDIPLLFETGAQHRVDKIVVVSAPEEIQRQRVLARPEMTIEKLESILARQMPDAQKREKADYIIDTSGSFEATRQQIENILKNLRGKN</sequence>
<dbReference type="InterPro" id="IPR001977">
    <property type="entry name" value="Depp_CoAkinase"/>
</dbReference>
<dbReference type="OrthoDB" id="9812943at2"/>
<feature type="binding site" evidence="5">
    <location>
        <begin position="11"/>
        <end position="16"/>
    </location>
    <ligand>
        <name>ATP</name>
        <dbReference type="ChEBI" id="CHEBI:30616"/>
    </ligand>
</feature>
<comment type="catalytic activity">
    <reaction evidence="5">
        <text>3'-dephospho-CoA + ATP = ADP + CoA + H(+)</text>
        <dbReference type="Rhea" id="RHEA:18245"/>
        <dbReference type="ChEBI" id="CHEBI:15378"/>
        <dbReference type="ChEBI" id="CHEBI:30616"/>
        <dbReference type="ChEBI" id="CHEBI:57287"/>
        <dbReference type="ChEBI" id="CHEBI:57328"/>
        <dbReference type="ChEBI" id="CHEBI:456216"/>
        <dbReference type="EC" id="2.7.1.24"/>
    </reaction>
</comment>
<dbReference type="PROSITE" id="PS51219">
    <property type="entry name" value="DPCK"/>
    <property type="match status" value="1"/>
</dbReference>
<name>A0A364JYP2_9HYPH</name>
<dbReference type="Proteomes" id="UP000249453">
    <property type="component" value="Unassembled WGS sequence"/>
</dbReference>
<dbReference type="EC" id="2.7.1.24" evidence="5 6"/>
<evidence type="ECO:0000256" key="1">
    <source>
        <dbReference type="ARBA" id="ARBA00009018"/>
    </source>
</evidence>
<proteinExistence type="inferred from homology"/>
<dbReference type="GO" id="GO:0004140">
    <property type="term" value="F:dephospho-CoA kinase activity"/>
    <property type="evidence" value="ECO:0007669"/>
    <property type="project" value="UniProtKB-UniRule"/>
</dbReference>
<evidence type="ECO:0000313" key="7">
    <source>
        <dbReference type="EMBL" id="RAK33828.1"/>
    </source>
</evidence>
<evidence type="ECO:0000256" key="2">
    <source>
        <dbReference type="ARBA" id="ARBA00022741"/>
    </source>
</evidence>
<keyword evidence="5" id="KW-0963">Cytoplasm</keyword>
<evidence type="ECO:0000256" key="3">
    <source>
        <dbReference type="ARBA" id="ARBA00022840"/>
    </source>
</evidence>
<keyword evidence="2 5" id="KW-0547">Nucleotide-binding</keyword>
<dbReference type="GO" id="GO:0005524">
    <property type="term" value="F:ATP binding"/>
    <property type="evidence" value="ECO:0007669"/>
    <property type="project" value="UniProtKB-UniRule"/>
</dbReference>
<gene>
    <name evidence="5" type="primary">coaE</name>
    <name evidence="7" type="ORF">C7374_101152</name>
</gene>
<reference evidence="7 8" key="1">
    <citation type="submission" date="2018-06" db="EMBL/GenBank/DDBJ databases">
        <title>Genomic Encyclopedia of Type Strains, Phase IV (KMG-IV): sequencing the most valuable type-strain genomes for metagenomic binning, comparative biology and taxonomic classification.</title>
        <authorList>
            <person name="Goeker M."/>
        </authorList>
    </citation>
    <scope>NUCLEOTIDE SEQUENCE [LARGE SCALE GENOMIC DNA]</scope>
    <source>
        <strain evidence="7 8">DSM 26720</strain>
    </source>
</reference>
<dbReference type="Gene3D" id="3.40.50.300">
    <property type="entry name" value="P-loop containing nucleotide triphosphate hydrolases"/>
    <property type="match status" value="1"/>
</dbReference>
<dbReference type="UniPathway" id="UPA00241">
    <property type="reaction ID" value="UER00356"/>
</dbReference>
<comment type="pathway">
    <text evidence="5">Cofactor biosynthesis; coenzyme A biosynthesis; CoA from (R)-pantothenate: step 5/5.</text>
</comment>
<evidence type="ECO:0000256" key="6">
    <source>
        <dbReference type="NCBIfam" id="TIGR00152"/>
    </source>
</evidence>
<keyword evidence="5 7" id="KW-0418">Kinase</keyword>
<keyword evidence="3 5" id="KW-0067">ATP-binding</keyword>
<dbReference type="NCBIfam" id="TIGR00152">
    <property type="entry name" value="dephospho-CoA kinase"/>
    <property type="match status" value="1"/>
</dbReference>
<dbReference type="GO" id="GO:0005737">
    <property type="term" value="C:cytoplasm"/>
    <property type="evidence" value="ECO:0007669"/>
    <property type="project" value="UniProtKB-SubCell"/>
</dbReference>
<evidence type="ECO:0000313" key="8">
    <source>
        <dbReference type="Proteomes" id="UP000249453"/>
    </source>
</evidence>
<comment type="caution">
    <text evidence="7">The sequence shown here is derived from an EMBL/GenBank/DDBJ whole genome shotgun (WGS) entry which is preliminary data.</text>
</comment>
<dbReference type="RefSeq" id="WP_111573705.1">
    <property type="nucleotide sequence ID" value="NZ_JBHEEY010000001.1"/>
</dbReference>
<dbReference type="AlphaFoldDB" id="A0A364JYP2"/>
<dbReference type="SUPFAM" id="SSF52540">
    <property type="entry name" value="P-loop containing nucleoside triphosphate hydrolases"/>
    <property type="match status" value="1"/>
</dbReference>
<accession>A0A364JYP2</accession>
<keyword evidence="5" id="KW-0808">Transferase</keyword>
<dbReference type="PANTHER" id="PTHR10695">
    <property type="entry name" value="DEPHOSPHO-COA KINASE-RELATED"/>
    <property type="match status" value="1"/>
</dbReference>
<comment type="similarity">
    <text evidence="1 5">Belongs to the CoaE family.</text>
</comment>
<dbReference type="HAMAP" id="MF_00376">
    <property type="entry name" value="Dephospho_CoA_kinase"/>
    <property type="match status" value="1"/>
</dbReference>
<keyword evidence="8" id="KW-1185">Reference proteome</keyword>
<protein>
    <recommendedName>
        <fullName evidence="5 6">Dephospho-CoA kinase</fullName>
        <ecNumber evidence="5 6">2.7.1.24</ecNumber>
    </recommendedName>
    <alternativeName>
        <fullName evidence="5">Dephosphocoenzyme A kinase</fullName>
    </alternativeName>
</protein>
<dbReference type="GO" id="GO:0015937">
    <property type="term" value="P:coenzyme A biosynthetic process"/>
    <property type="evidence" value="ECO:0007669"/>
    <property type="project" value="UniProtKB-UniRule"/>
</dbReference>
<dbReference type="PANTHER" id="PTHR10695:SF46">
    <property type="entry name" value="BIFUNCTIONAL COENZYME A SYNTHASE-RELATED"/>
    <property type="match status" value="1"/>
</dbReference>
<dbReference type="CDD" id="cd02022">
    <property type="entry name" value="DPCK"/>
    <property type="match status" value="1"/>
</dbReference>
<dbReference type="InterPro" id="IPR027417">
    <property type="entry name" value="P-loop_NTPase"/>
</dbReference>
<organism evidence="7 8">
    <name type="scientific">Falsochrobactrum ovis</name>
    <dbReference type="NCBI Taxonomy" id="1293442"/>
    <lineage>
        <taxon>Bacteria</taxon>
        <taxon>Pseudomonadati</taxon>
        <taxon>Pseudomonadota</taxon>
        <taxon>Alphaproteobacteria</taxon>
        <taxon>Hyphomicrobiales</taxon>
        <taxon>Brucellaceae</taxon>
        <taxon>Falsochrobactrum</taxon>
    </lineage>
</organism>